<evidence type="ECO:0000313" key="1">
    <source>
        <dbReference type="EMBL" id="KAH3823364.1"/>
    </source>
</evidence>
<comment type="caution">
    <text evidence="1">The sequence shown here is derived from an EMBL/GenBank/DDBJ whole genome shotgun (WGS) entry which is preliminary data.</text>
</comment>
<dbReference type="GO" id="GO:0008775">
    <property type="term" value="F:acetate CoA-transferase activity"/>
    <property type="evidence" value="ECO:0007669"/>
    <property type="project" value="InterPro"/>
</dbReference>
<evidence type="ECO:0000313" key="2">
    <source>
        <dbReference type="Proteomes" id="UP000828390"/>
    </source>
</evidence>
<dbReference type="Proteomes" id="UP000828390">
    <property type="component" value="Unassembled WGS sequence"/>
</dbReference>
<organism evidence="1 2">
    <name type="scientific">Dreissena polymorpha</name>
    <name type="common">Zebra mussel</name>
    <name type="synonym">Mytilus polymorpha</name>
    <dbReference type="NCBI Taxonomy" id="45954"/>
    <lineage>
        <taxon>Eukaryota</taxon>
        <taxon>Metazoa</taxon>
        <taxon>Spiralia</taxon>
        <taxon>Lophotrochozoa</taxon>
        <taxon>Mollusca</taxon>
        <taxon>Bivalvia</taxon>
        <taxon>Autobranchia</taxon>
        <taxon>Heteroconchia</taxon>
        <taxon>Euheterodonta</taxon>
        <taxon>Imparidentia</taxon>
        <taxon>Neoheterodontei</taxon>
        <taxon>Myida</taxon>
        <taxon>Dreissenoidea</taxon>
        <taxon>Dreissenidae</taxon>
        <taxon>Dreissena</taxon>
    </lineage>
</organism>
<name>A0A9D4GXR2_DREPO</name>
<reference evidence="1" key="2">
    <citation type="submission" date="2020-11" db="EMBL/GenBank/DDBJ databases">
        <authorList>
            <person name="McCartney M.A."/>
            <person name="Auch B."/>
            <person name="Kono T."/>
            <person name="Mallez S."/>
            <person name="Becker A."/>
            <person name="Gohl D.M."/>
            <person name="Silverstein K.A.T."/>
            <person name="Koren S."/>
            <person name="Bechman K.B."/>
            <person name="Herman A."/>
            <person name="Abrahante J.E."/>
            <person name="Garbe J."/>
        </authorList>
    </citation>
    <scope>NUCLEOTIDE SEQUENCE</scope>
    <source>
        <strain evidence="1">Duluth1</strain>
        <tissue evidence="1">Whole animal</tissue>
    </source>
</reference>
<protein>
    <submittedName>
        <fullName evidence="1">Uncharacterized protein</fullName>
    </submittedName>
</protein>
<dbReference type="InterPro" id="IPR046433">
    <property type="entry name" value="ActCoA_hydro"/>
</dbReference>
<dbReference type="Gene3D" id="3.40.1080.10">
    <property type="entry name" value="Glutaconate Coenzyme A-transferase"/>
    <property type="match status" value="1"/>
</dbReference>
<gene>
    <name evidence="1" type="ORF">DPMN_125163</name>
</gene>
<dbReference type="AlphaFoldDB" id="A0A9D4GXR2"/>
<dbReference type="PANTHER" id="PTHR21432">
    <property type="entry name" value="ACETYL-COA HYDROLASE-RELATED"/>
    <property type="match status" value="1"/>
</dbReference>
<dbReference type="GO" id="GO:0006083">
    <property type="term" value="P:acetate metabolic process"/>
    <property type="evidence" value="ECO:0007669"/>
    <property type="project" value="InterPro"/>
</dbReference>
<proteinExistence type="predicted"/>
<sequence>MLCTLGDSLIHMSHIDCMVEHDTPLPEIAPIIRTPEINEIARLIADNLVEDGATLQTGMIFIGRKCYAEHTKTVAYNYWTYNTCLTMQSQ</sequence>
<accession>A0A9D4GXR2</accession>
<dbReference type="PANTHER" id="PTHR21432:SF20">
    <property type="entry name" value="ACETYL-COA HYDROLASE"/>
    <property type="match status" value="1"/>
</dbReference>
<reference evidence="1" key="1">
    <citation type="journal article" date="2019" name="bioRxiv">
        <title>The Genome of the Zebra Mussel, Dreissena polymorpha: A Resource for Invasive Species Research.</title>
        <authorList>
            <person name="McCartney M.A."/>
            <person name="Auch B."/>
            <person name="Kono T."/>
            <person name="Mallez S."/>
            <person name="Zhang Y."/>
            <person name="Obille A."/>
            <person name="Becker A."/>
            <person name="Abrahante J.E."/>
            <person name="Garbe J."/>
            <person name="Badalamenti J.P."/>
            <person name="Herman A."/>
            <person name="Mangelson H."/>
            <person name="Liachko I."/>
            <person name="Sullivan S."/>
            <person name="Sone E.D."/>
            <person name="Koren S."/>
            <person name="Silverstein K.A.T."/>
            <person name="Beckman K.B."/>
            <person name="Gohl D.M."/>
        </authorList>
    </citation>
    <scope>NUCLEOTIDE SEQUENCE</scope>
    <source>
        <strain evidence="1">Duluth1</strain>
        <tissue evidence="1">Whole animal</tissue>
    </source>
</reference>
<dbReference type="GO" id="GO:0005739">
    <property type="term" value="C:mitochondrion"/>
    <property type="evidence" value="ECO:0007669"/>
    <property type="project" value="TreeGrafter"/>
</dbReference>
<keyword evidence="2" id="KW-1185">Reference proteome</keyword>
<dbReference type="EMBL" id="JAIWYP010000005">
    <property type="protein sequence ID" value="KAH3823364.1"/>
    <property type="molecule type" value="Genomic_DNA"/>
</dbReference>